<accession>A0A6J5KME0</accession>
<organism evidence="1">
    <name type="scientific">uncultured Caudovirales phage</name>
    <dbReference type="NCBI Taxonomy" id="2100421"/>
    <lineage>
        <taxon>Viruses</taxon>
        <taxon>Duplodnaviria</taxon>
        <taxon>Heunggongvirae</taxon>
        <taxon>Uroviricota</taxon>
        <taxon>Caudoviricetes</taxon>
        <taxon>Peduoviridae</taxon>
        <taxon>Maltschvirus</taxon>
        <taxon>Maltschvirus maltsch</taxon>
    </lineage>
</organism>
<evidence type="ECO:0000313" key="1">
    <source>
        <dbReference type="EMBL" id="CAB4122356.1"/>
    </source>
</evidence>
<proteinExistence type="predicted"/>
<sequence length="92" mass="10380">MKTFARHRTFHEVKALCKAQGLKFDDHFHKAGGDTVFVTGGGCTVAFNTASGWFCGRTPDYIEFNSTDNDHEKEPWLQALLAFFYTDEPEAT</sequence>
<gene>
    <name evidence="1" type="ORF">UFOVP37_3</name>
</gene>
<reference evidence="1" key="1">
    <citation type="submission" date="2020-04" db="EMBL/GenBank/DDBJ databases">
        <authorList>
            <person name="Chiriac C."/>
            <person name="Salcher M."/>
            <person name="Ghai R."/>
            <person name="Kavagutti S V."/>
        </authorList>
    </citation>
    <scope>NUCLEOTIDE SEQUENCE</scope>
</reference>
<dbReference type="EMBL" id="LR796163">
    <property type="protein sequence ID" value="CAB4122356.1"/>
    <property type="molecule type" value="Genomic_DNA"/>
</dbReference>
<name>A0A6J5KME0_9CAUD</name>
<protein>
    <submittedName>
        <fullName evidence="1">Uncharacterized protein</fullName>
    </submittedName>
</protein>